<feature type="compositionally biased region" description="Low complexity" evidence="1">
    <location>
        <begin position="197"/>
        <end position="208"/>
    </location>
</feature>
<organism evidence="3 4">
    <name type="scientific">Amblyomma americanum</name>
    <name type="common">Lone star tick</name>
    <dbReference type="NCBI Taxonomy" id="6943"/>
    <lineage>
        <taxon>Eukaryota</taxon>
        <taxon>Metazoa</taxon>
        <taxon>Ecdysozoa</taxon>
        <taxon>Arthropoda</taxon>
        <taxon>Chelicerata</taxon>
        <taxon>Arachnida</taxon>
        <taxon>Acari</taxon>
        <taxon>Parasitiformes</taxon>
        <taxon>Ixodida</taxon>
        <taxon>Ixodoidea</taxon>
        <taxon>Ixodidae</taxon>
        <taxon>Amblyomminae</taxon>
        <taxon>Amblyomma</taxon>
    </lineage>
</organism>
<evidence type="ECO:0000313" key="3">
    <source>
        <dbReference type="EMBL" id="KAK8781934.1"/>
    </source>
</evidence>
<feature type="region of interest" description="Disordered" evidence="1">
    <location>
        <begin position="40"/>
        <end position="81"/>
    </location>
</feature>
<keyword evidence="2" id="KW-0812">Transmembrane</keyword>
<keyword evidence="4" id="KW-1185">Reference proteome</keyword>
<evidence type="ECO:0000313" key="4">
    <source>
        <dbReference type="Proteomes" id="UP001321473"/>
    </source>
</evidence>
<feature type="compositionally biased region" description="Polar residues" evidence="1">
    <location>
        <begin position="258"/>
        <end position="280"/>
    </location>
</feature>
<proteinExistence type="predicted"/>
<feature type="region of interest" description="Disordered" evidence="1">
    <location>
        <begin position="104"/>
        <end position="289"/>
    </location>
</feature>
<dbReference type="AlphaFoldDB" id="A0AAQ4F483"/>
<reference evidence="3 4" key="1">
    <citation type="journal article" date="2023" name="Arcadia Sci">
        <title>De novo assembly of a long-read Amblyomma americanum tick genome.</title>
        <authorList>
            <person name="Chou S."/>
            <person name="Poskanzer K.E."/>
            <person name="Rollins M."/>
            <person name="Thuy-Boun P.S."/>
        </authorList>
    </citation>
    <scope>NUCLEOTIDE SEQUENCE [LARGE SCALE GENOMIC DNA]</scope>
    <source>
        <strain evidence="3">F_SG_1</strain>
        <tissue evidence="3">Salivary glands</tissue>
    </source>
</reference>
<protein>
    <submittedName>
        <fullName evidence="3">Uncharacterized protein</fullName>
    </submittedName>
</protein>
<comment type="caution">
    <text evidence="3">The sequence shown here is derived from an EMBL/GenBank/DDBJ whole genome shotgun (WGS) entry which is preliminary data.</text>
</comment>
<dbReference type="EMBL" id="JARKHS020007180">
    <property type="protein sequence ID" value="KAK8781934.1"/>
    <property type="molecule type" value="Genomic_DNA"/>
</dbReference>
<sequence length="289" mass="30137">MDVDPIHDTISFVLFTVCAALVAVLVWVLLRRMRRVRQMRDQETMTAGEPSAKLPSTADSVSAAGVSRKDSAVQTSPDRVLQVPAGIAEGRTSTAPPAAKTIPAAGAETVSSPPGGAATEGIAETKAESKSAAKAEPDKKGRAADGATSKPSDTTPADSSQLSGLKKKSKRRRSSINKSATEGGSKPPSRRDSLQRSLISTAKSASSSERPAVPALLIRRPSTDSRSSQRSNRSTRYVGEVPKVEPALDIFSREHSSMVESPPSNLTQSPPPATGSSMSSPGPVAKPES</sequence>
<evidence type="ECO:0000256" key="2">
    <source>
        <dbReference type="SAM" id="Phobius"/>
    </source>
</evidence>
<evidence type="ECO:0000256" key="1">
    <source>
        <dbReference type="SAM" id="MobiDB-lite"/>
    </source>
</evidence>
<name>A0AAQ4F483_AMBAM</name>
<feature type="transmembrane region" description="Helical" evidence="2">
    <location>
        <begin position="12"/>
        <end position="30"/>
    </location>
</feature>
<keyword evidence="2" id="KW-0472">Membrane</keyword>
<feature type="compositionally biased region" description="Polar residues" evidence="1">
    <location>
        <begin position="149"/>
        <end position="158"/>
    </location>
</feature>
<feature type="compositionally biased region" description="Basic residues" evidence="1">
    <location>
        <begin position="165"/>
        <end position="175"/>
    </location>
</feature>
<accession>A0AAQ4F483</accession>
<keyword evidence="2" id="KW-1133">Transmembrane helix</keyword>
<gene>
    <name evidence="3" type="ORF">V5799_016727</name>
</gene>
<feature type="compositionally biased region" description="Low complexity" evidence="1">
    <location>
        <begin position="224"/>
        <end position="236"/>
    </location>
</feature>
<dbReference type="Proteomes" id="UP001321473">
    <property type="component" value="Unassembled WGS sequence"/>
</dbReference>
<feature type="compositionally biased region" description="Basic and acidic residues" evidence="1">
    <location>
        <begin position="123"/>
        <end position="143"/>
    </location>
</feature>